<feature type="domain" description="FAD-binding" evidence="2">
    <location>
        <begin position="13"/>
        <end position="348"/>
    </location>
</feature>
<dbReference type="Proteomes" id="UP001144205">
    <property type="component" value="Unassembled WGS sequence"/>
</dbReference>
<evidence type="ECO:0000313" key="3">
    <source>
        <dbReference type="EMBL" id="GKY90140.1"/>
    </source>
</evidence>
<keyword evidence="1" id="KW-0560">Oxidoreductase</keyword>
<dbReference type="PRINTS" id="PR00420">
    <property type="entry name" value="RNGMNOXGNASE"/>
</dbReference>
<keyword evidence="4" id="KW-1185">Reference proteome</keyword>
<proteinExistence type="predicted"/>
<dbReference type="Pfam" id="PF01494">
    <property type="entry name" value="FAD_binding_3"/>
    <property type="match status" value="1"/>
</dbReference>
<dbReference type="SUPFAM" id="SSF51905">
    <property type="entry name" value="FAD/NAD(P)-binding domain"/>
    <property type="match status" value="1"/>
</dbReference>
<reference evidence="3" key="1">
    <citation type="journal article" date="2023" name="Int. J. Syst. Evol. Microbiol.">
        <title>Sinisalibacter aestuarii sp. nov., isolated from estuarine sediment of the Arakawa River.</title>
        <authorList>
            <person name="Arafat S.T."/>
            <person name="Hirano S."/>
            <person name="Sato A."/>
            <person name="Takeuchi K."/>
            <person name="Yasuda T."/>
            <person name="Terahara T."/>
            <person name="Hamada M."/>
            <person name="Kobayashi T."/>
        </authorList>
    </citation>
    <scope>NUCLEOTIDE SEQUENCE</scope>
    <source>
        <strain evidence="3">B-399</strain>
    </source>
</reference>
<name>A0ABQ5LYV9_9RHOB</name>
<dbReference type="Gene3D" id="3.30.70.2450">
    <property type="match status" value="1"/>
</dbReference>
<dbReference type="EMBL" id="BROH01000019">
    <property type="protein sequence ID" value="GKY90140.1"/>
    <property type="molecule type" value="Genomic_DNA"/>
</dbReference>
<gene>
    <name evidence="3" type="primary">mhpA</name>
    <name evidence="3" type="ORF">STA1M1_40090</name>
</gene>
<dbReference type="InterPro" id="IPR036188">
    <property type="entry name" value="FAD/NAD-bd_sf"/>
</dbReference>
<protein>
    <submittedName>
        <fullName evidence="3">3-(3-hydroxy-phenyl)propionate/3-hydroxycinnamic acid hydroxylase</fullName>
    </submittedName>
</protein>
<evidence type="ECO:0000256" key="1">
    <source>
        <dbReference type="ARBA" id="ARBA00023002"/>
    </source>
</evidence>
<dbReference type="RefSeq" id="WP_281844035.1">
    <property type="nucleotide sequence ID" value="NZ_BROH01000019.1"/>
</dbReference>
<sequence>MAHANTASLPDTVDVAIVGAGPVGLTIANYLGMMGVRVLVLEMRETLIDYPRGVGMDDECLRSFQAIGLGDEIAAHTTPNQKMRFLTMNGKTFALIDPRTDEFGWPRRSSFIQPMVDQILLDGLDRFDGVTPVFGAELTGFDNGADKVTLTVKVNGETKTVTAGWLVGADGGRSIIRKSLDIAFGGVTDSTRWVVVDLHDDPVGLPDSYLYCVPSRPFVSIALPHGMRRLEFMVFGDETEEELCSPEGVHALLARALPHPERANVLRSRVYTHNARLAATFRKGRALIAGDAAHLMPVWQGQGYNSGIRDATNLAWKLGMVVRGDAGAAILDSYESERRDHARAMIDLSVTAGKIFAPTNWLVAWLRDRVALALNAIPPVKRYFVQMRFKPMPRFTSGLIVTGDDGKPSGRATGRLFVQPRVSIQGGEVLRLDDAVGAGFAVLSWGSDPQLHLSEAMRRFWSDIGGRFFVAVPENQRGNFRGTVLPGTALIGDVDGRLHNWFSDQVEDGSVVVLRPDRVVAAIVPPQQADEASRALQSKLAAGA</sequence>
<organism evidence="3 4">
    <name type="scientific">Sinisalibacter aestuarii</name>
    <dbReference type="NCBI Taxonomy" id="2949426"/>
    <lineage>
        <taxon>Bacteria</taxon>
        <taxon>Pseudomonadati</taxon>
        <taxon>Pseudomonadota</taxon>
        <taxon>Alphaproteobacteria</taxon>
        <taxon>Rhodobacterales</taxon>
        <taxon>Roseobacteraceae</taxon>
        <taxon>Sinisalibacter</taxon>
    </lineage>
</organism>
<dbReference type="PANTHER" id="PTHR43476">
    <property type="entry name" value="3-(3-HYDROXY-PHENYL)PROPIONATE/3-HYDROXYCINNAMIC ACID HYDROXYLASE"/>
    <property type="match status" value="1"/>
</dbReference>
<dbReference type="Gene3D" id="3.50.50.60">
    <property type="entry name" value="FAD/NAD(P)-binding domain"/>
    <property type="match status" value="1"/>
</dbReference>
<dbReference type="NCBIfam" id="NF004831">
    <property type="entry name" value="PRK06183.1-5"/>
    <property type="match status" value="1"/>
</dbReference>
<comment type="caution">
    <text evidence="3">The sequence shown here is derived from an EMBL/GenBank/DDBJ whole genome shotgun (WGS) entry which is preliminary data.</text>
</comment>
<dbReference type="InterPro" id="IPR050631">
    <property type="entry name" value="PheA/TfdB_FAD_monoxygenase"/>
</dbReference>
<evidence type="ECO:0000313" key="4">
    <source>
        <dbReference type="Proteomes" id="UP001144205"/>
    </source>
</evidence>
<evidence type="ECO:0000259" key="2">
    <source>
        <dbReference type="Pfam" id="PF01494"/>
    </source>
</evidence>
<dbReference type="PANTHER" id="PTHR43476:SF3">
    <property type="entry name" value="FAD-BINDING MONOOXYGENASE"/>
    <property type="match status" value="1"/>
</dbReference>
<dbReference type="NCBIfam" id="NF004829">
    <property type="entry name" value="PRK06183.1-3"/>
    <property type="match status" value="1"/>
</dbReference>
<dbReference type="InterPro" id="IPR002938">
    <property type="entry name" value="FAD-bd"/>
</dbReference>
<accession>A0ABQ5LYV9</accession>